<protein>
    <recommendedName>
        <fullName evidence="3">Lipoprotein</fullName>
    </recommendedName>
</protein>
<name>A0A7V4XTZ9_9BACT</name>
<evidence type="ECO:0000313" key="2">
    <source>
        <dbReference type="EMBL" id="HGY95138.1"/>
    </source>
</evidence>
<evidence type="ECO:0008006" key="3">
    <source>
        <dbReference type="Google" id="ProtNLM"/>
    </source>
</evidence>
<keyword evidence="1" id="KW-0732">Signal</keyword>
<comment type="caution">
    <text evidence="2">The sequence shown here is derived from an EMBL/GenBank/DDBJ whole genome shotgun (WGS) entry which is preliminary data.</text>
</comment>
<gene>
    <name evidence="2" type="ORF">ENW50_10725</name>
</gene>
<feature type="signal peptide" evidence="1">
    <location>
        <begin position="1"/>
        <end position="27"/>
    </location>
</feature>
<feature type="chain" id="PRO_5030593929" description="Lipoprotein" evidence="1">
    <location>
        <begin position="28"/>
        <end position="133"/>
    </location>
</feature>
<proteinExistence type="predicted"/>
<dbReference type="AlphaFoldDB" id="A0A7V4XTZ9"/>
<organism evidence="2">
    <name type="scientific">Acidobacterium capsulatum</name>
    <dbReference type="NCBI Taxonomy" id="33075"/>
    <lineage>
        <taxon>Bacteria</taxon>
        <taxon>Pseudomonadati</taxon>
        <taxon>Acidobacteriota</taxon>
        <taxon>Terriglobia</taxon>
        <taxon>Terriglobales</taxon>
        <taxon>Acidobacteriaceae</taxon>
        <taxon>Acidobacterium</taxon>
    </lineage>
</organism>
<reference evidence="2" key="1">
    <citation type="journal article" date="2020" name="mSystems">
        <title>Genome- and Community-Level Interaction Insights into Carbon Utilization and Element Cycling Functions of Hydrothermarchaeota in Hydrothermal Sediment.</title>
        <authorList>
            <person name="Zhou Z."/>
            <person name="Liu Y."/>
            <person name="Xu W."/>
            <person name="Pan J."/>
            <person name="Luo Z.H."/>
            <person name="Li M."/>
        </authorList>
    </citation>
    <scope>NUCLEOTIDE SEQUENCE [LARGE SCALE GENOMIC DNA]</scope>
    <source>
        <strain evidence="2">SpSt-855</strain>
    </source>
</reference>
<sequence length="133" mass="14682">MRNMLRNLFLTPVVMAAAALATHPAMAQSAKVAQVPFNFVVNGHMWPAGRYTITRNMDRNVVEVASANQPFRSMWLVSPGDPAPTDTRVLLSFDVQGATHTLHSVQYGNMETRSLDGRRLSLRYGSDLIVPGQ</sequence>
<dbReference type="EMBL" id="DTKL01000067">
    <property type="protein sequence ID" value="HGY95138.1"/>
    <property type="molecule type" value="Genomic_DNA"/>
</dbReference>
<evidence type="ECO:0000256" key="1">
    <source>
        <dbReference type="SAM" id="SignalP"/>
    </source>
</evidence>
<accession>A0A7V4XTZ9</accession>